<accession>G0TZ86</accession>
<keyword evidence="6 7" id="KW-0472">Membrane</keyword>
<evidence type="ECO:0000313" key="8">
    <source>
        <dbReference type="EMBL" id="CCC49289.1"/>
    </source>
</evidence>
<feature type="transmembrane region" description="Helical" evidence="7">
    <location>
        <begin position="64"/>
        <end position="82"/>
    </location>
</feature>
<reference evidence="8" key="1">
    <citation type="journal article" date="2012" name="Proc. Natl. Acad. Sci. U.S.A.">
        <title>Antigenic diversity is generated by distinct evolutionary mechanisms in African trypanosome species.</title>
        <authorList>
            <person name="Jackson A.P."/>
            <person name="Berry A."/>
            <person name="Aslett M."/>
            <person name="Allison H.C."/>
            <person name="Burton P."/>
            <person name="Vavrova-Anderson J."/>
            <person name="Brown R."/>
            <person name="Browne H."/>
            <person name="Corton N."/>
            <person name="Hauser H."/>
            <person name="Gamble J."/>
            <person name="Gilderthorp R."/>
            <person name="Marcello L."/>
            <person name="McQuillan J."/>
            <person name="Otto T.D."/>
            <person name="Quail M.A."/>
            <person name="Sanders M.J."/>
            <person name="van Tonder A."/>
            <person name="Ginger M.L."/>
            <person name="Field M.C."/>
            <person name="Barry J.D."/>
            <person name="Hertz-Fowler C."/>
            <person name="Berriman M."/>
        </authorList>
    </citation>
    <scope>NUCLEOTIDE SEQUENCE</scope>
    <source>
        <strain evidence="8">Y486</strain>
    </source>
</reference>
<name>G0TZ86_TRYVY</name>
<dbReference type="VEuPathDB" id="TriTrypDB:TvY486_0706078"/>
<dbReference type="PANTHER" id="PTHR36561">
    <property type="entry name" value="HAEMOLYSIN-III RELATED-RELATED"/>
    <property type="match status" value="1"/>
</dbReference>
<comment type="subcellular location">
    <subcellularLocation>
        <location evidence="1">Cell membrane</location>
        <topology evidence="1">Multi-pass membrane protein</topology>
    </subcellularLocation>
</comment>
<evidence type="ECO:0000256" key="3">
    <source>
        <dbReference type="ARBA" id="ARBA00022475"/>
    </source>
</evidence>
<dbReference type="AlphaFoldDB" id="G0TZ86"/>
<keyword evidence="4 7" id="KW-0812">Transmembrane</keyword>
<comment type="similarity">
    <text evidence="2">Belongs to the TMEM8 family.</text>
</comment>
<feature type="transmembrane region" description="Helical" evidence="7">
    <location>
        <begin position="88"/>
        <end position="108"/>
    </location>
</feature>
<dbReference type="GO" id="GO:0005886">
    <property type="term" value="C:plasma membrane"/>
    <property type="evidence" value="ECO:0007669"/>
    <property type="project" value="UniProtKB-SubCell"/>
</dbReference>
<dbReference type="PANTHER" id="PTHR36561:SF2">
    <property type="entry name" value="HAEMOLYSIN-III RELATED"/>
    <property type="match status" value="1"/>
</dbReference>
<feature type="transmembrane region" description="Helical" evidence="7">
    <location>
        <begin position="36"/>
        <end position="52"/>
    </location>
</feature>
<evidence type="ECO:0000256" key="2">
    <source>
        <dbReference type="ARBA" id="ARBA00005542"/>
    </source>
</evidence>
<dbReference type="Pfam" id="PF12036">
    <property type="entry name" value="DUF3522"/>
    <property type="match status" value="1"/>
</dbReference>
<evidence type="ECO:0000256" key="4">
    <source>
        <dbReference type="ARBA" id="ARBA00022692"/>
    </source>
</evidence>
<proteinExistence type="inferred from homology"/>
<evidence type="ECO:0000256" key="5">
    <source>
        <dbReference type="ARBA" id="ARBA00022989"/>
    </source>
</evidence>
<keyword evidence="3" id="KW-1003">Cell membrane</keyword>
<protein>
    <recommendedName>
        <fullName evidence="9">Transmembrane protein</fullName>
    </recommendedName>
</protein>
<evidence type="ECO:0008006" key="9">
    <source>
        <dbReference type="Google" id="ProtNLM"/>
    </source>
</evidence>
<evidence type="ECO:0000256" key="6">
    <source>
        <dbReference type="ARBA" id="ARBA00023136"/>
    </source>
</evidence>
<dbReference type="EMBL" id="HE573023">
    <property type="protein sequence ID" value="CCC49289.1"/>
    <property type="molecule type" value="Genomic_DNA"/>
</dbReference>
<gene>
    <name evidence="8" type="ORF">TVY486_0706078</name>
</gene>
<evidence type="ECO:0000256" key="1">
    <source>
        <dbReference type="ARBA" id="ARBA00004651"/>
    </source>
</evidence>
<dbReference type="InterPro" id="IPR021910">
    <property type="entry name" value="NGX6/PGAP6/MYMK"/>
</dbReference>
<sequence length="125" mass="14094">MCAFKNPVLERVAKYVTLVLTMTFQARGAFNLQNTVWPVVIFLCLPVGVCAYRVQLPNVCPLSMAKAAGCMGVGLIFFYLGLNENEDPARILHSLWHLFCGAGSYYMWSSLRHEGVTTAEWKWRS</sequence>
<organism evidence="8">
    <name type="scientific">Trypanosoma vivax (strain Y486)</name>
    <dbReference type="NCBI Taxonomy" id="1055687"/>
    <lineage>
        <taxon>Eukaryota</taxon>
        <taxon>Discoba</taxon>
        <taxon>Euglenozoa</taxon>
        <taxon>Kinetoplastea</taxon>
        <taxon>Metakinetoplastina</taxon>
        <taxon>Trypanosomatida</taxon>
        <taxon>Trypanosomatidae</taxon>
        <taxon>Trypanosoma</taxon>
        <taxon>Duttonella</taxon>
    </lineage>
</organism>
<keyword evidence="5 7" id="KW-1133">Transmembrane helix</keyword>
<evidence type="ECO:0000256" key="7">
    <source>
        <dbReference type="SAM" id="Phobius"/>
    </source>
</evidence>